<dbReference type="Gene3D" id="2.60.120.10">
    <property type="entry name" value="Jelly Rolls"/>
    <property type="match status" value="1"/>
</dbReference>
<dbReference type="InterPro" id="IPR000888">
    <property type="entry name" value="RmlC-like"/>
</dbReference>
<accession>A0A0G0XHQ6</accession>
<dbReference type="GO" id="GO:0000271">
    <property type="term" value="P:polysaccharide biosynthetic process"/>
    <property type="evidence" value="ECO:0007669"/>
    <property type="project" value="TreeGrafter"/>
</dbReference>
<feature type="site" description="Participates in a stacking interaction with the thymidine ring of dTDP-4-oxo-6-deoxyglucose" evidence="1">
    <location>
        <position position="126"/>
    </location>
</feature>
<dbReference type="Pfam" id="PF00908">
    <property type="entry name" value="dTDP_sugar_isom"/>
    <property type="match status" value="1"/>
</dbReference>
<sequence length="157" mass="17576">MIDGVITKPLVRFPDERGFFEEIIRASDHFFSEGFGQLSRSLMHPGVVKAWHIHKTQIDWWYVVNGKIKVVLYDLRASSATHKELDEFILGDGGQDMIVKIPSGVAHGLKVLAGPADLIYVTSGVYNKEEEGRLPHDDPTIGYDWVGGIPISNKNIF</sequence>
<dbReference type="PANTHER" id="PTHR21047">
    <property type="entry name" value="DTDP-6-DEOXY-D-GLUCOSE-3,5 EPIMERASE"/>
    <property type="match status" value="1"/>
</dbReference>
<dbReference type="SUPFAM" id="SSF51182">
    <property type="entry name" value="RmlC-like cupins"/>
    <property type="match status" value="1"/>
</dbReference>
<evidence type="ECO:0000256" key="1">
    <source>
        <dbReference type="PIRSR" id="PIRSR600888-3"/>
    </source>
</evidence>
<gene>
    <name evidence="2" type="ORF">UU34_C0006G0021</name>
</gene>
<dbReference type="EMBL" id="LCAG01000006">
    <property type="protein sequence ID" value="KKR87202.1"/>
    <property type="molecule type" value="Genomic_DNA"/>
</dbReference>
<proteinExistence type="predicted"/>
<dbReference type="GO" id="GO:0008830">
    <property type="term" value="F:dTDP-4-dehydrorhamnose 3,5-epimerase activity"/>
    <property type="evidence" value="ECO:0007669"/>
    <property type="project" value="InterPro"/>
</dbReference>
<name>A0A0G0XHQ6_9BACT</name>
<protein>
    <submittedName>
        <fullName evidence="2">Spore coat polysaccharide synthesis</fullName>
    </submittedName>
</protein>
<dbReference type="GO" id="GO:0005829">
    <property type="term" value="C:cytosol"/>
    <property type="evidence" value="ECO:0007669"/>
    <property type="project" value="TreeGrafter"/>
</dbReference>
<organism evidence="2 3">
    <name type="scientific">Candidatus Curtissbacteria bacterium GW2011_GWA1_41_11</name>
    <dbReference type="NCBI Taxonomy" id="1618409"/>
    <lineage>
        <taxon>Bacteria</taxon>
        <taxon>Candidatus Curtissiibacteriota</taxon>
    </lineage>
</organism>
<dbReference type="InterPro" id="IPR011051">
    <property type="entry name" value="RmlC_Cupin_sf"/>
</dbReference>
<comment type="caution">
    <text evidence="2">The sequence shown here is derived from an EMBL/GenBank/DDBJ whole genome shotgun (WGS) entry which is preliminary data.</text>
</comment>
<dbReference type="Proteomes" id="UP000034854">
    <property type="component" value="Unassembled WGS sequence"/>
</dbReference>
<reference evidence="2 3" key="1">
    <citation type="journal article" date="2015" name="Nature">
        <title>rRNA introns, odd ribosomes, and small enigmatic genomes across a large radiation of phyla.</title>
        <authorList>
            <person name="Brown C.T."/>
            <person name="Hug L.A."/>
            <person name="Thomas B.C."/>
            <person name="Sharon I."/>
            <person name="Castelle C.J."/>
            <person name="Singh A."/>
            <person name="Wilkins M.J."/>
            <person name="Williams K.H."/>
            <person name="Banfield J.F."/>
        </authorList>
    </citation>
    <scope>NUCLEOTIDE SEQUENCE [LARGE SCALE GENOMIC DNA]</scope>
</reference>
<evidence type="ECO:0000313" key="2">
    <source>
        <dbReference type="EMBL" id="KKR87202.1"/>
    </source>
</evidence>
<dbReference type="GO" id="GO:0019305">
    <property type="term" value="P:dTDP-rhamnose biosynthetic process"/>
    <property type="evidence" value="ECO:0007669"/>
    <property type="project" value="TreeGrafter"/>
</dbReference>
<evidence type="ECO:0000313" key="3">
    <source>
        <dbReference type="Proteomes" id="UP000034854"/>
    </source>
</evidence>
<dbReference type="PANTHER" id="PTHR21047:SF2">
    <property type="entry name" value="THYMIDINE DIPHOSPHO-4-KETO-RHAMNOSE 3,5-EPIMERASE"/>
    <property type="match status" value="1"/>
</dbReference>
<dbReference type="InterPro" id="IPR014710">
    <property type="entry name" value="RmlC-like_jellyroll"/>
</dbReference>
<dbReference type="AlphaFoldDB" id="A0A0G0XHQ6"/>